<evidence type="ECO:0000256" key="2">
    <source>
        <dbReference type="ARBA" id="ARBA00008834"/>
    </source>
</evidence>
<dbReference type="Pfam" id="PF00295">
    <property type="entry name" value="Glyco_hydro_28"/>
    <property type="match status" value="1"/>
</dbReference>
<feature type="signal peptide" evidence="10">
    <location>
        <begin position="1"/>
        <end position="22"/>
    </location>
</feature>
<evidence type="ECO:0000256" key="4">
    <source>
        <dbReference type="ARBA" id="ARBA00022525"/>
    </source>
</evidence>
<dbReference type="AlphaFoldDB" id="A0A5N6P6C2"/>
<dbReference type="GO" id="GO:0005975">
    <property type="term" value="P:carbohydrate metabolic process"/>
    <property type="evidence" value="ECO:0007669"/>
    <property type="project" value="InterPro"/>
</dbReference>
<keyword evidence="6 9" id="KW-0326">Glycosidase</keyword>
<dbReference type="PROSITE" id="PS00502">
    <property type="entry name" value="POLYGALACTURONASE"/>
    <property type="match status" value="1"/>
</dbReference>
<keyword evidence="10" id="KW-0732">Signal</keyword>
<accession>A0A5N6P6C2</accession>
<organism evidence="11 12">
    <name type="scientific">Mikania micrantha</name>
    <name type="common">bitter vine</name>
    <dbReference type="NCBI Taxonomy" id="192012"/>
    <lineage>
        <taxon>Eukaryota</taxon>
        <taxon>Viridiplantae</taxon>
        <taxon>Streptophyta</taxon>
        <taxon>Embryophyta</taxon>
        <taxon>Tracheophyta</taxon>
        <taxon>Spermatophyta</taxon>
        <taxon>Magnoliopsida</taxon>
        <taxon>eudicotyledons</taxon>
        <taxon>Gunneridae</taxon>
        <taxon>Pentapetalae</taxon>
        <taxon>asterids</taxon>
        <taxon>campanulids</taxon>
        <taxon>Asterales</taxon>
        <taxon>Asteraceae</taxon>
        <taxon>Asteroideae</taxon>
        <taxon>Heliantheae alliance</taxon>
        <taxon>Eupatorieae</taxon>
        <taxon>Mikania</taxon>
    </lineage>
</organism>
<dbReference type="Proteomes" id="UP000326396">
    <property type="component" value="Linkage Group LG15"/>
</dbReference>
<evidence type="ECO:0000256" key="6">
    <source>
        <dbReference type="ARBA" id="ARBA00023295"/>
    </source>
</evidence>
<evidence type="ECO:0008006" key="13">
    <source>
        <dbReference type="Google" id="ProtNLM"/>
    </source>
</evidence>
<gene>
    <name evidence="11" type="ORF">E3N88_15085</name>
</gene>
<proteinExistence type="inferred from homology"/>
<evidence type="ECO:0000313" key="12">
    <source>
        <dbReference type="Proteomes" id="UP000326396"/>
    </source>
</evidence>
<dbReference type="InterPro" id="IPR000743">
    <property type="entry name" value="Glyco_hydro_28"/>
</dbReference>
<dbReference type="InterPro" id="IPR012334">
    <property type="entry name" value="Pectin_lyas_fold"/>
</dbReference>
<evidence type="ECO:0000256" key="7">
    <source>
        <dbReference type="ARBA" id="ARBA00023316"/>
    </source>
</evidence>
<comment type="similarity">
    <text evidence="2 9">Belongs to the glycosyl hydrolase 28 family.</text>
</comment>
<dbReference type="Gene3D" id="2.160.20.10">
    <property type="entry name" value="Single-stranded right-handed beta-helix, Pectin lyase-like"/>
    <property type="match status" value="1"/>
</dbReference>
<dbReference type="GO" id="GO:0071555">
    <property type="term" value="P:cell wall organization"/>
    <property type="evidence" value="ECO:0007669"/>
    <property type="project" value="UniProtKB-KW"/>
</dbReference>
<protein>
    <recommendedName>
        <fullName evidence="13">Pectate lyase superfamily protein domain-containing protein</fullName>
    </recommendedName>
</protein>
<evidence type="ECO:0000256" key="5">
    <source>
        <dbReference type="ARBA" id="ARBA00022801"/>
    </source>
</evidence>
<comment type="subcellular location">
    <subcellularLocation>
        <location evidence="1">Secreted</location>
        <location evidence="1">Cell wall</location>
    </subcellularLocation>
</comment>
<keyword evidence="12" id="KW-1185">Reference proteome</keyword>
<name>A0A5N6P6C2_9ASTR</name>
<sequence>MANHQLLSLATVIAAIIATVSAASYNVYTFGAKPDGRTDSTKAFMAAWSGACGSTMPATVYVPKGRFMVGGLQFSGPCKNGAITVRIDGTLVAPANYFVLANADYWVMFHGVQGVTIVGGTLDAQGAGLWACKSSGSRNCPDGATSLAISNSNDVIVYGLSSMNSQMFHIVVNGCRDVKVLGVNVVAPSTSPNTDGIHVQLSTGVTILNSKIGTGDDCVSIGPGATNLWIEGVTCGPGHGISIGSLGKDLNEQGVSNVTVKRVTFTGTENGLRIKSWARPSNGFVNGVLFQNAIMTNVQNPIVIDQHYCPGSKNCPDQASGVRISNVKYEDVHGTSATKVAVKFDCSKQYPCRGITMQDVNLSFKNELQASSIDLDARKSALAAQAVGCSLQLLDVSDILCSSPARSKPTHSVVGRLGAPCSLAHCSAPIVQTLNFDFLKFINEGDGSEGTSSDEQTADGIVAGTWSSEGGGVTVEQWRRMEAGGCGGEAFTGVPNLGFGILKVKGKNVGLKNLKGVVGYFISSFNH</sequence>
<reference evidence="11 12" key="1">
    <citation type="submission" date="2019-05" db="EMBL/GenBank/DDBJ databases">
        <title>Mikania micrantha, genome provides insights into the molecular mechanism of rapid growth.</title>
        <authorList>
            <person name="Liu B."/>
        </authorList>
    </citation>
    <scope>NUCLEOTIDE SEQUENCE [LARGE SCALE GENOMIC DNA]</scope>
    <source>
        <strain evidence="11">NLD-2019</strain>
        <tissue evidence="11">Leaf</tissue>
    </source>
</reference>
<dbReference type="OrthoDB" id="187139at2759"/>
<keyword evidence="5 9" id="KW-0378">Hydrolase</keyword>
<dbReference type="SMART" id="SM00710">
    <property type="entry name" value="PbH1"/>
    <property type="match status" value="7"/>
</dbReference>
<evidence type="ECO:0000313" key="11">
    <source>
        <dbReference type="EMBL" id="KAD5803725.1"/>
    </source>
</evidence>
<evidence type="ECO:0000256" key="10">
    <source>
        <dbReference type="SAM" id="SignalP"/>
    </source>
</evidence>
<feature type="chain" id="PRO_5024293343" description="Pectate lyase superfamily protein domain-containing protein" evidence="10">
    <location>
        <begin position="23"/>
        <end position="527"/>
    </location>
</feature>
<keyword evidence="3" id="KW-0134">Cell wall</keyword>
<keyword evidence="4" id="KW-0964">Secreted</keyword>
<feature type="active site" evidence="8">
    <location>
        <position position="239"/>
    </location>
</feature>
<dbReference type="FunFam" id="2.160.20.10:FF:000004">
    <property type="entry name" value="Pectin lyase-like superfamily protein"/>
    <property type="match status" value="1"/>
</dbReference>
<evidence type="ECO:0000256" key="3">
    <source>
        <dbReference type="ARBA" id="ARBA00022512"/>
    </source>
</evidence>
<dbReference type="GO" id="GO:0004650">
    <property type="term" value="F:polygalacturonase activity"/>
    <property type="evidence" value="ECO:0007669"/>
    <property type="project" value="InterPro"/>
</dbReference>
<dbReference type="SUPFAM" id="SSF51126">
    <property type="entry name" value="Pectin lyase-like"/>
    <property type="match status" value="1"/>
</dbReference>
<dbReference type="InterPro" id="IPR011050">
    <property type="entry name" value="Pectin_lyase_fold/virulence"/>
</dbReference>
<evidence type="ECO:0000256" key="9">
    <source>
        <dbReference type="RuleBase" id="RU361169"/>
    </source>
</evidence>
<dbReference type="PANTHER" id="PTHR31375">
    <property type="match status" value="1"/>
</dbReference>
<keyword evidence="7" id="KW-0961">Cell wall biogenesis/degradation</keyword>
<dbReference type="InterPro" id="IPR006626">
    <property type="entry name" value="PbH1"/>
</dbReference>
<comment type="caution">
    <text evidence="11">The sequence shown here is derived from an EMBL/GenBank/DDBJ whole genome shotgun (WGS) entry which is preliminary data.</text>
</comment>
<evidence type="ECO:0000256" key="1">
    <source>
        <dbReference type="ARBA" id="ARBA00004191"/>
    </source>
</evidence>
<dbReference type="EMBL" id="SZYD01000007">
    <property type="protein sequence ID" value="KAD5803725.1"/>
    <property type="molecule type" value="Genomic_DNA"/>
</dbReference>
<evidence type="ECO:0000256" key="8">
    <source>
        <dbReference type="PROSITE-ProRule" id="PRU10052"/>
    </source>
</evidence>